<name>A0AAV3UT81_9ALTE</name>
<evidence type="ECO:0000313" key="2">
    <source>
        <dbReference type="Proteomes" id="UP000006320"/>
    </source>
</evidence>
<evidence type="ECO:0000313" key="1">
    <source>
        <dbReference type="EMBL" id="GAC08249.1"/>
    </source>
</evidence>
<proteinExistence type="predicted"/>
<accession>A0AAV3UT81</accession>
<reference evidence="1 2" key="1">
    <citation type="journal article" date="2017" name="Antonie Van Leeuwenhoek">
        <title>Rhizobium rhizosphaerae sp. nov., a novel species isolated from rice rhizosphere.</title>
        <authorList>
            <person name="Zhao J.J."/>
            <person name="Zhang J."/>
            <person name="Zhang R.J."/>
            <person name="Zhang C.W."/>
            <person name="Yin H.Q."/>
            <person name="Zhang X.X."/>
        </authorList>
    </citation>
    <scope>NUCLEOTIDE SEQUENCE [LARGE SCALE GENOMIC DNA]</scope>
    <source>
        <strain evidence="1 2">S18K6</strain>
    </source>
</reference>
<protein>
    <submittedName>
        <fullName evidence="1">Uncharacterized protein</fullName>
    </submittedName>
</protein>
<dbReference type="EMBL" id="BAEM01000006">
    <property type="protein sequence ID" value="GAC08249.1"/>
    <property type="molecule type" value="Genomic_DNA"/>
</dbReference>
<gene>
    <name evidence="1" type="ORF">GCHA_0284</name>
</gene>
<dbReference type="Proteomes" id="UP000006320">
    <property type="component" value="Unassembled WGS sequence"/>
</dbReference>
<dbReference type="AlphaFoldDB" id="A0AAV3UT81"/>
<comment type="caution">
    <text evidence="1">The sequence shown here is derived from an EMBL/GenBank/DDBJ whole genome shotgun (WGS) entry which is preliminary data.</text>
</comment>
<sequence length="47" mass="5406">MELSCTAKVAVARVNIYDALKYINTISLGVVMLKLNKFFNLYCWSNF</sequence>
<organism evidence="1 2">
    <name type="scientific">Paraglaciecola chathamensis S18K6</name>
    <dbReference type="NCBI Taxonomy" id="1127672"/>
    <lineage>
        <taxon>Bacteria</taxon>
        <taxon>Pseudomonadati</taxon>
        <taxon>Pseudomonadota</taxon>
        <taxon>Gammaproteobacteria</taxon>
        <taxon>Alteromonadales</taxon>
        <taxon>Alteromonadaceae</taxon>
        <taxon>Paraglaciecola</taxon>
    </lineage>
</organism>